<dbReference type="InterPro" id="IPR001623">
    <property type="entry name" value="DnaJ_domain"/>
</dbReference>
<dbReference type="GO" id="GO:0051087">
    <property type="term" value="F:protein-folding chaperone binding"/>
    <property type="evidence" value="ECO:0007669"/>
    <property type="project" value="TreeGrafter"/>
</dbReference>
<dbReference type="AlphaFoldDB" id="A0A0C2N5H3"/>
<evidence type="ECO:0000313" key="7">
    <source>
        <dbReference type="Proteomes" id="UP000031668"/>
    </source>
</evidence>
<evidence type="ECO:0000259" key="5">
    <source>
        <dbReference type="PROSITE" id="PS50076"/>
    </source>
</evidence>
<dbReference type="PANTHER" id="PTHR44140:SF2">
    <property type="entry name" value="LD25575P"/>
    <property type="match status" value="1"/>
</dbReference>
<dbReference type="PRINTS" id="PR00625">
    <property type="entry name" value="JDOMAIN"/>
</dbReference>
<dbReference type="InterPro" id="IPR011990">
    <property type="entry name" value="TPR-like_helical_dom_sf"/>
</dbReference>
<dbReference type="SUPFAM" id="SSF46565">
    <property type="entry name" value="Chaperone J-domain"/>
    <property type="match status" value="1"/>
</dbReference>
<evidence type="ECO:0000256" key="2">
    <source>
        <dbReference type="ARBA" id="ARBA00022729"/>
    </source>
</evidence>
<gene>
    <name evidence="6" type="ORF">RF11_12580</name>
</gene>
<organism evidence="6 7">
    <name type="scientific">Thelohanellus kitauei</name>
    <name type="common">Myxosporean</name>
    <dbReference type="NCBI Taxonomy" id="669202"/>
    <lineage>
        <taxon>Eukaryota</taxon>
        <taxon>Metazoa</taxon>
        <taxon>Cnidaria</taxon>
        <taxon>Myxozoa</taxon>
        <taxon>Myxosporea</taxon>
        <taxon>Bivalvulida</taxon>
        <taxon>Platysporina</taxon>
        <taxon>Myxobolidae</taxon>
        <taxon>Thelohanellus</taxon>
    </lineage>
</organism>
<dbReference type="OMA" id="AQAYKIC"/>
<reference evidence="6 7" key="1">
    <citation type="journal article" date="2014" name="Genome Biol. Evol.">
        <title>The genome of the myxosporean Thelohanellus kitauei shows adaptations to nutrient acquisition within its fish host.</title>
        <authorList>
            <person name="Yang Y."/>
            <person name="Xiong J."/>
            <person name="Zhou Z."/>
            <person name="Huo F."/>
            <person name="Miao W."/>
            <person name="Ran C."/>
            <person name="Liu Y."/>
            <person name="Zhang J."/>
            <person name="Feng J."/>
            <person name="Wang M."/>
            <person name="Wang M."/>
            <person name="Wang L."/>
            <person name="Yao B."/>
        </authorList>
    </citation>
    <scope>NUCLEOTIDE SEQUENCE [LARGE SCALE GENOMIC DNA]</scope>
    <source>
        <strain evidence="6">Wuqing</strain>
    </source>
</reference>
<dbReference type="Pfam" id="PF00226">
    <property type="entry name" value="DnaJ"/>
    <property type="match status" value="1"/>
</dbReference>
<dbReference type="GO" id="GO:0051787">
    <property type="term" value="F:misfolded protein binding"/>
    <property type="evidence" value="ECO:0007669"/>
    <property type="project" value="TreeGrafter"/>
</dbReference>
<accession>A0A0C2N5H3</accession>
<name>A0A0C2N5H3_THEKT</name>
<evidence type="ECO:0000256" key="4">
    <source>
        <dbReference type="SAM" id="MobiDB-lite"/>
    </source>
</evidence>
<dbReference type="GO" id="GO:0005783">
    <property type="term" value="C:endoplasmic reticulum"/>
    <property type="evidence" value="ECO:0007669"/>
    <property type="project" value="UniProtKB-SubCell"/>
</dbReference>
<comment type="caution">
    <text evidence="6">The sequence shown here is derived from an EMBL/GenBank/DDBJ whole genome shotgun (WGS) entry which is preliminary data.</text>
</comment>
<feature type="region of interest" description="Disordered" evidence="4">
    <location>
        <begin position="226"/>
        <end position="245"/>
    </location>
</feature>
<keyword evidence="2" id="KW-0732">Signal</keyword>
<dbReference type="SMART" id="SM00028">
    <property type="entry name" value="TPR"/>
    <property type="match status" value="2"/>
</dbReference>
<evidence type="ECO:0000256" key="1">
    <source>
        <dbReference type="ARBA" id="ARBA00004240"/>
    </source>
</evidence>
<dbReference type="InterPro" id="IPR036869">
    <property type="entry name" value="J_dom_sf"/>
</dbReference>
<sequence length="275" mass="31783">MGFFMLCKRFLIRCLQSDPENAPCRALFKKIKALKKLYTKIDSSYNKPDYATAAKFAHELHESGDTPHYKFLADVYLCQIYHKLKEFNKALGYCSSALGFDPGHIDALLVRADIYVLREQYDDAKTDYNEILSINSNHQEAKEGLSRIENIQRNLNRPDYYKILNVTKSATTQEIEKSYRRLVKKYHPDRLQNKEDIKAANKKLEQFNSARQVLTDPEMRKRFDDGFDPLDPQDQQRGGGGHHYEDGGGSFFRFFQGGGNPFEGHGGQHFRFTFG</sequence>
<evidence type="ECO:0000313" key="6">
    <source>
        <dbReference type="EMBL" id="KII69137.1"/>
    </source>
</evidence>
<dbReference type="Gene3D" id="1.10.287.110">
    <property type="entry name" value="DnaJ domain"/>
    <property type="match status" value="1"/>
</dbReference>
<dbReference type="Proteomes" id="UP000031668">
    <property type="component" value="Unassembled WGS sequence"/>
</dbReference>
<keyword evidence="7" id="KW-1185">Reference proteome</keyword>
<dbReference type="OrthoDB" id="1726119at2759"/>
<dbReference type="InterPro" id="IPR019734">
    <property type="entry name" value="TPR_rpt"/>
</dbReference>
<dbReference type="PROSITE" id="PS50076">
    <property type="entry name" value="DNAJ_2"/>
    <property type="match status" value="1"/>
</dbReference>
<protein>
    <submittedName>
        <fullName evidence="6">DnaJ subfamily C member 3</fullName>
    </submittedName>
</protein>
<dbReference type="GO" id="GO:0034975">
    <property type="term" value="P:protein folding in endoplasmic reticulum"/>
    <property type="evidence" value="ECO:0007669"/>
    <property type="project" value="TreeGrafter"/>
</dbReference>
<dbReference type="EMBL" id="JWZT01002569">
    <property type="protein sequence ID" value="KII69137.1"/>
    <property type="molecule type" value="Genomic_DNA"/>
</dbReference>
<evidence type="ECO:0000256" key="3">
    <source>
        <dbReference type="ARBA" id="ARBA00022824"/>
    </source>
</evidence>
<comment type="subcellular location">
    <subcellularLocation>
        <location evidence="1">Endoplasmic reticulum</location>
    </subcellularLocation>
</comment>
<dbReference type="SUPFAM" id="SSF48452">
    <property type="entry name" value="TPR-like"/>
    <property type="match status" value="1"/>
</dbReference>
<proteinExistence type="predicted"/>
<dbReference type="PANTHER" id="PTHR44140">
    <property type="entry name" value="LD25575P"/>
    <property type="match status" value="1"/>
</dbReference>
<feature type="domain" description="J" evidence="5">
    <location>
        <begin position="159"/>
        <end position="227"/>
    </location>
</feature>
<keyword evidence="3" id="KW-0256">Endoplasmic reticulum</keyword>
<dbReference type="Gene3D" id="1.25.40.10">
    <property type="entry name" value="Tetratricopeptide repeat domain"/>
    <property type="match status" value="1"/>
</dbReference>
<dbReference type="CDD" id="cd06257">
    <property type="entry name" value="DnaJ"/>
    <property type="match status" value="1"/>
</dbReference>
<dbReference type="InterPro" id="IPR051727">
    <property type="entry name" value="DnaJ_C3_Co-chaperones"/>
</dbReference>
<dbReference type="SMART" id="SM00271">
    <property type="entry name" value="DnaJ"/>
    <property type="match status" value="1"/>
</dbReference>